<dbReference type="Proteomes" id="UP000005408">
    <property type="component" value="Unassembled WGS sequence"/>
</dbReference>
<keyword evidence="8" id="KW-1185">Reference proteome</keyword>
<feature type="domain" description="MGAT4 conserved region" evidence="5">
    <location>
        <begin position="90"/>
        <end position="325"/>
    </location>
</feature>
<evidence type="ECO:0000256" key="1">
    <source>
        <dbReference type="ARBA" id="ARBA00004922"/>
    </source>
</evidence>
<dbReference type="GO" id="GO:0008375">
    <property type="term" value="F:acetylglucosaminyltransferase activity"/>
    <property type="evidence" value="ECO:0007669"/>
    <property type="project" value="TreeGrafter"/>
</dbReference>
<accession>A0A8W8ME85</accession>
<dbReference type="PANTHER" id="PTHR12062:SF33">
    <property type="entry name" value="ALPHA-1,6-MANNOSYL-GLYCOPROTEIN 4-BETA-N-ACETYLGLUCOSAMINYLTRANSFERASE-LIKE"/>
    <property type="match status" value="1"/>
</dbReference>
<dbReference type="Pfam" id="PF23524">
    <property type="entry name" value="MGAT4A_C"/>
    <property type="match status" value="1"/>
</dbReference>
<evidence type="ECO:0000313" key="7">
    <source>
        <dbReference type="EnsemblMetazoa" id="G31941.1:cds"/>
    </source>
</evidence>
<dbReference type="Pfam" id="PF04666">
    <property type="entry name" value="MGAT4_cons"/>
    <property type="match status" value="1"/>
</dbReference>
<dbReference type="InterPro" id="IPR057279">
    <property type="entry name" value="MGAT4"/>
</dbReference>
<proteinExistence type="predicted"/>
<evidence type="ECO:0008006" key="9">
    <source>
        <dbReference type="Google" id="ProtNLM"/>
    </source>
</evidence>
<dbReference type="GO" id="GO:0006487">
    <property type="term" value="P:protein N-linked glycosylation"/>
    <property type="evidence" value="ECO:0007669"/>
    <property type="project" value="TreeGrafter"/>
</dbReference>
<evidence type="ECO:0000256" key="4">
    <source>
        <dbReference type="SAM" id="MobiDB-lite"/>
    </source>
</evidence>
<comment type="pathway">
    <text evidence="1">Protein modification; protein glycosylation.</text>
</comment>
<keyword evidence="2" id="KW-0328">Glycosyltransferase</keyword>
<dbReference type="InterPro" id="IPR056576">
    <property type="entry name" value="MGAT4_A/B/C_C"/>
</dbReference>
<name>A0A8W8ME85_MAGGI</name>
<feature type="domain" description="MGAT4 A/B/C C-terminal" evidence="6">
    <location>
        <begin position="339"/>
        <end position="471"/>
    </location>
</feature>
<dbReference type="EnsemblMetazoa" id="G31941.1">
    <property type="protein sequence ID" value="G31941.1:cds"/>
    <property type="gene ID" value="G31941"/>
</dbReference>
<keyword evidence="3" id="KW-0808">Transferase</keyword>
<evidence type="ECO:0000259" key="6">
    <source>
        <dbReference type="Pfam" id="PF23524"/>
    </source>
</evidence>
<evidence type="ECO:0000259" key="5">
    <source>
        <dbReference type="Pfam" id="PF04666"/>
    </source>
</evidence>
<organism evidence="7 8">
    <name type="scientific">Magallana gigas</name>
    <name type="common">Pacific oyster</name>
    <name type="synonym">Crassostrea gigas</name>
    <dbReference type="NCBI Taxonomy" id="29159"/>
    <lineage>
        <taxon>Eukaryota</taxon>
        <taxon>Metazoa</taxon>
        <taxon>Spiralia</taxon>
        <taxon>Lophotrochozoa</taxon>
        <taxon>Mollusca</taxon>
        <taxon>Bivalvia</taxon>
        <taxon>Autobranchia</taxon>
        <taxon>Pteriomorphia</taxon>
        <taxon>Ostreida</taxon>
        <taxon>Ostreoidea</taxon>
        <taxon>Ostreidae</taxon>
        <taxon>Magallana</taxon>
    </lineage>
</organism>
<feature type="region of interest" description="Disordered" evidence="4">
    <location>
        <begin position="1"/>
        <end position="33"/>
    </location>
</feature>
<evidence type="ECO:0000256" key="3">
    <source>
        <dbReference type="ARBA" id="ARBA00022679"/>
    </source>
</evidence>
<evidence type="ECO:0000256" key="2">
    <source>
        <dbReference type="ARBA" id="ARBA00022676"/>
    </source>
</evidence>
<dbReference type="PANTHER" id="PTHR12062">
    <property type="entry name" value="N-ACETYLGLUCOSAMINYLTRANSFERASE VI"/>
    <property type="match status" value="1"/>
</dbReference>
<protein>
    <recommendedName>
        <fullName evidence="9">Alpha-1,3-mannosyl-glycoprotein 4-beta-N-acetylglucosaminyltransferase C</fullName>
    </recommendedName>
</protein>
<dbReference type="InterPro" id="IPR006759">
    <property type="entry name" value="Glyco_transf_54"/>
</dbReference>
<sequence>MLNLGHIPRTATKPKEPDASVNNNSLSDDDQISDKLIGCNGPSQSSDVIDKIRSGTTNKVTYKDYLDRPSSDLTTLQEDWKVEATLFNKFPKEKRFLTLGIPTIRRVGDEYIMDTIKSLVNNTRPEELKDLYIVIFLADFNETWIEDISRRLNDSYQHLISSETLVVISSWKSFYPSLENLNHTYNDNYNKRKWRSKQNVDYAFIFLYCQYLSTYYMQMEDDIYTIPNYLDVVKDYISEMRFQWTCLEFSELGFIGKLYHSYDLEKLAKMVLLFYEEQPCDFTYLHFNSQMLQFQRYIHRPTIFQHVGLKSSLPGKIQPLKDTFFDNLDKMYQGDNPPAKLFTNMLVHSSFSPESAYYQEPGFFWSRRNGKAGDWFTVVFDDPQKVEKIIVETGSREHPLDRILHGKLQASLSLVKIDKSEPSCTNNIILGHFKEGFIKVGNLTSVLGPFKIHCVSIILTANQDWWIIIKEIAVFVSD</sequence>
<dbReference type="AlphaFoldDB" id="A0A8W8ME85"/>
<reference evidence="7" key="1">
    <citation type="submission" date="2022-08" db="UniProtKB">
        <authorList>
            <consortium name="EnsemblMetazoa"/>
        </authorList>
    </citation>
    <scope>IDENTIFICATION</scope>
    <source>
        <strain evidence="7">05x7-T-G4-1.051#20</strain>
    </source>
</reference>
<evidence type="ECO:0000313" key="8">
    <source>
        <dbReference type="Proteomes" id="UP000005408"/>
    </source>
</evidence>